<gene>
    <name evidence="1" type="ORF">ACFSJU_03955</name>
</gene>
<dbReference type="EMBL" id="JBHUHZ010000001">
    <property type="protein sequence ID" value="MFD2161532.1"/>
    <property type="molecule type" value="Genomic_DNA"/>
</dbReference>
<comment type="caution">
    <text evidence="1">The sequence shown here is derived from an EMBL/GenBank/DDBJ whole genome shotgun (WGS) entry which is preliminary data.</text>
</comment>
<dbReference type="Gene3D" id="2.60.40.1930">
    <property type="match status" value="1"/>
</dbReference>
<name>A0ABW4ZIT7_9SPHI</name>
<protein>
    <recommendedName>
        <fullName evidence="3">MG2 domain-containing protein</fullName>
    </recommendedName>
</protein>
<reference evidence="2" key="1">
    <citation type="journal article" date="2019" name="Int. J. Syst. Evol. Microbiol.">
        <title>The Global Catalogue of Microorganisms (GCM) 10K type strain sequencing project: providing services to taxonomists for standard genome sequencing and annotation.</title>
        <authorList>
            <consortium name="The Broad Institute Genomics Platform"/>
            <consortium name="The Broad Institute Genome Sequencing Center for Infectious Disease"/>
            <person name="Wu L."/>
            <person name="Ma J."/>
        </authorList>
    </citation>
    <scope>NUCLEOTIDE SEQUENCE [LARGE SCALE GENOMIC DNA]</scope>
    <source>
        <strain evidence="2">KCTC 42217</strain>
    </source>
</reference>
<proteinExistence type="predicted"/>
<evidence type="ECO:0000313" key="1">
    <source>
        <dbReference type="EMBL" id="MFD2161532.1"/>
    </source>
</evidence>
<accession>A0ABW4ZIT7</accession>
<organism evidence="1 2">
    <name type="scientific">Paradesertivirga mongoliensis</name>
    <dbReference type="NCBI Taxonomy" id="2100740"/>
    <lineage>
        <taxon>Bacteria</taxon>
        <taxon>Pseudomonadati</taxon>
        <taxon>Bacteroidota</taxon>
        <taxon>Sphingobacteriia</taxon>
        <taxon>Sphingobacteriales</taxon>
        <taxon>Sphingobacteriaceae</taxon>
        <taxon>Paradesertivirga</taxon>
    </lineage>
</organism>
<evidence type="ECO:0008006" key="3">
    <source>
        <dbReference type="Google" id="ProtNLM"/>
    </source>
</evidence>
<dbReference type="Proteomes" id="UP001597387">
    <property type="component" value="Unassembled WGS sequence"/>
</dbReference>
<dbReference type="RefSeq" id="WP_255899102.1">
    <property type="nucleotide sequence ID" value="NZ_JAFMZO010000001.1"/>
</dbReference>
<sequence>MIRTFYLKITPLLLLFTHEAICQQAAKPLPSIIFEKVYLHTDREHFWSGENLWFKAYLLNGQTNMLSGSSNALVVELINNESVTIAQEKIYLKNGVGKGDFKLDPTLQSGPYLLRAYTTLISYFGDNLLFEKKIQISKPTGATTISETARGNSAVVSSAWEEIITASQKIAVKFFPESGSMVENVPGMVAFTTKKGGKGMAASGQVFDSSGQLILNLESDNSGQGVFILKPLSNMTYYVRGKFQSGESFHVVLPPALQKGIVLHAENKDSVLAITLKTNDTFLNENLNRSFSISLRSKGRISHTSKIVLRQAELLIQIKKSNLPAGITEIRLADSTSRPHCERLVYIETAQKPRVSVSTNKVRYNPKEKATVSIKVVDEDSKPVLANLSIAVIDAEAAGENQTNILSYLQLKSELKGEIENVNQYFDESNPQRDKKLDFLLLTQGWRDFIWRRLLDKETRVKKESYLDENRHKDQIVLRGQPERVIPLVSKDSTILKEVVIKGRQSVRLLDQSFVPFAPGEVFFVEPKDYDHKNLRHFLLHYSPSVLTDNELNVYFTGRRGKVLYPRLVVDGVSLPFTDDATRNSYYEKYLNMPIDAFEKIEIKRGIDRSESALTTSDPYGVIEIQDIVVMFLTSNSAVSRNTLNALKELENTFYTGRDFYTPDYENLNVHSDIRTTIHWEPNVITSDAGEVQLSFFNSTLPHKIKVLVEGVTENMGPISGSTIFEVKAR</sequence>
<keyword evidence="2" id="KW-1185">Reference proteome</keyword>
<evidence type="ECO:0000313" key="2">
    <source>
        <dbReference type="Proteomes" id="UP001597387"/>
    </source>
</evidence>